<evidence type="ECO:0000256" key="5">
    <source>
        <dbReference type="ARBA" id="ARBA00047597"/>
    </source>
</evidence>
<organism evidence="7 8">
    <name type="scientific">Rotaria magnacalcarata</name>
    <dbReference type="NCBI Taxonomy" id="392030"/>
    <lineage>
        <taxon>Eukaryota</taxon>
        <taxon>Metazoa</taxon>
        <taxon>Spiralia</taxon>
        <taxon>Gnathifera</taxon>
        <taxon>Rotifera</taxon>
        <taxon>Eurotatoria</taxon>
        <taxon>Bdelloidea</taxon>
        <taxon>Philodinida</taxon>
        <taxon>Philodinidae</taxon>
        <taxon>Rotaria</taxon>
    </lineage>
</organism>
<comment type="catalytic activity">
    <reaction evidence="5 6">
        <text>L-arginyl-[protein] + NAD(+) = N(omega)-(ADP-D-ribosyl)-L-arginyl-[protein] + nicotinamide + H(+)</text>
        <dbReference type="Rhea" id="RHEA:19149"/>
        <dbReference type="Rhea" id="RHEA-COMP:10532"/>
        <dbReference type="Rhea" id="RHEA-COMP:15087"/>
        <dbReference type="ChEBI" id="CHEBI:15378"/>
        <dbReference type="ChEBI" id="CHEBI:17154"/>
        <dbReference type="ChEBI" id="CHEBI:29965"/>
        <dbReference type="ChEBI" id="CHEBI:57540"/>
        <dbReference type="ChEBI" id="CHEBI:142554"/>
        <dbReference type="EC" id="2.4.2.31"/>
    </reaction>
</comment>
<evidence type="ECO:0000256" key="1">
    <source>
        <dbReference type="ARBA" id="ARBA00009558"/>
    </source>
</evidence>
<dbReference type="SUPFAM" id="SSF56399">
    <property type="entry name" value="ADP-ribosylation"/>
    <property type="match status" value="1"/>
</dbReference>
<evidence type="ECO:0000256" key="3">
    <source>
        <dbReference type="ARBA" id="ARBA00022679"/>
    </source>
</evidence>
<evidence type="ECO:0000313" key="7">
    <source>
        <dbReference type="EMBL" id="CAF2082471.1"/>
    </source>
</evidence>
<keyword evidence="4" id="KW-0548">Nucleotidyltransferase</keyword>
<proteinExistence type="inferred from homology"/>
<name>A0A816S8T4_9BILA</name>
<evidence type="ECO:0000256" key="6">
    <source>
        <dbReference type="RuleBase" id="RU361228"/>
    </source>
</evidence>
<dbReference type="PROSITE" id="PS51996">
    <property type="entry name" value="TR_MART"/>
    <property type="match status" value="1"/>
</dbReference>
<reference evidence="7" key="1">
    <citation type="submission" date="2021-02" db="EMBL/GenBank/DDBJ databases">
        <authorList>
            <person name="Nowell W R."/>
        </authorList>
    </citation>
    <scope>NUCLEOTIDE SEQUENCE</scope>
</reference>
<keyword evidence="6" id="KW-0520">NAD</keyword>
<evidence type="ECO:0000256" key="4">
    <source>
        <dbReference type="ARBA" id="ARBA00022695"/>
    </source>
</evidence>
<evidence type="ECO:0000313" key="8">
    <source>
        <dbReference type="Proteomes" id="UP000663856"/>
    </source>
</evidence>
<gene>
    <name evidence="7" type="ORF">WKI299_LOCUS16450</name>
</gene>
<comment type="similarity">
    <text evidence="1 6">Belongs to the Arg-specific ADP-ribosyltransferase family.</text>
</comment>
<comment type="caution">
    <text evidence="7">The sequence shown here is derived from an EMBL/GenBank/DDBJ whole genome shotgun (WGS) entry which is preliminary data.</text>
</comment>
<sequence>MATSVRNVDRFSCVTSRFLLPTFRRPSYREIIRLDVECDPADEVFFRWTKEDGQYYHVINTALLNDDYDILKSNVQYINSLRTAIRNNNQNESLKVYRGLSLTSENVKQEYKEGLQFLWPTFTCTSKNKDVAHGFGNYMFEIEASKDDWTYRTDISQYSEFPEEQEVLFYPYSGYTVKNIMHDAKIIQLKCIDTLDVELIGQTLVPNKVKISDPSRNMFVYFYKNSTDVHWSYADKPHEMFLIADNRNGYWDAPYRYHHRNGYFIDKGNDLWEEYHDNKFFAKFTRIYEDDD</sequence>
<keyword evidence="2 6" id="KW-0328">Glycosyltransferase</keyword>
<dbReference type="EC" id="2.4.2.31" evidence="6"/>
<dbReference type="EMBL" id="CAJNRF010006582">
    <property type="protein sequence ID" value="CAF2082471.1"/>
    <property type="molecule type" value="Genomic_DNA"/>
</dbReference>
<accession>A0A816S8T4</accession>
<dbReference type="GO" id="GO:0106274">
    <property type="term" value="F:NAD+-protein-arginine ADP-ribosyltransferase activity"/>
    <property type="evidence" value="ECO:0007669"/>
    <property type="project" value="UniProtKB-EC"/>
</dbReference>
<evidence type="ECO:0000256" key="2">
    <source>
        <dbReference type="ARBA" id="ARBA00022676"/>
    </source>
</evidence>
<dbReference type="AlphaFoldDB" id="A0A816S8T4"/>
<dbReference type="GO" id="GO:0016779">
    <property type="term" value="F:nucleotidyltransferase activity"/>
    <property type="evidence" value="ECO:0007669"/>
    <property type="project" value="UniProtKB-KW"/>
</dbReference>
<keyword evidence="3 6" id="KW-0808">Transferase</keyword>
<keyword evidence="6" id="KW-0521">NADP</keyword>
<dbReference type="Proteomes" id="UP000663856">
    <property type="component" value="Unassembled WGS sequence"/>
</dbReference>
<dbReference type="InterPro" id="IPR000768">
    <property type="entry name" value="ART"/>
</dbReference>
<dbReference type="Gene3D" id="3.90.176.10">
    <property type="entry name" value="Toxin ADP-ribosyltransferase, Chain A, domain 1"/>
    <property type="match status" value="1"/>
</dbReference>
<protein>
    <recommendedName>
        <fullName evidence="6">NAD(P)(+)--arginine ADP-ribosyltransferase</fullName>
        <ecNumber evidence="6">2.4.2.31</ecNumber>
    </recommendedName>
    <alternativeName>
        <fullName evidence="6">Mono(ADP-ribosyl)transferase</fullName>
    </alternativeName>
</protein>
<dbReference type="Pfam" id="PF01129">
    <property type="entry name" value="ART"/>
    <property type="match status" value="1"/>
</dbReference>